<feature type="region of interest" description="Disordered" evidence="1">
    <location>
        <begin position="296"/>
        <end position="351"/>
    </location>
</feature>
<proteinExistence type="predicted"/>
<keyword evidence="3" id="KW-1185">Reference proteome</keyword>
<dbReference type="Pfam" id="PF14223">
    <property type="entry name" value="Retrotran_gag_2"/>
    <property type="match status" value="1"/>
</dbReference>
<protein>
    <submittedName>
        <fullName evidence="2">Uncharacterized protein</fullName>
    </submittedName>
</protein>
<comment type="caution">
    <text evidence="2">The sequence shown here is derived from an EMBL/GenBank/DDBJ whole genome shotgun (WGS) entry which is preliminary data.</text>
</comment>
<gene>
    <name evidence="2" type="ORF">EV44_g4333</name>
</gene>
<dbReference type="STRING" id="52586.A0A0B1P2G5"/>
<evidence type="ECO:0000313" key="3">
    <source>
        <dbReference type="Proteomes" id="UP000030854"/>
    </source>
</evidence>
<dbReference type="HOGENOM" id="CLU_059789_0_0_1"/>
<feature type="compositionally biased region" description="Polar residues" evidence="1">
    <location>
        <begin position="333"/>
        <end position="351"/>
    </location>
</feature>
<organism evidence="2 3">
    <name type="scientific">Uncinula necator</name>
    <name type="common">Grape powdery mildew</name>
    <dbReference type="NCBI Taxonomy" id="52586"/>
    <lineage>
        <taxon>Eukaryota</taxon>
        <taxon>Fungi</taxon>
        <taxon>Dikarya</taxon>
        <taxon>Ascomycota</taxon>
        <taxon>Pezizomycotina</taxon>
        <taxon>Leotiomycetes</taxon>
        <taxon>Erysiphales</taxon>
        <taxon>Erysiphaceae</taxon>
        <taxon>Erysiphe</taxon>
    </lineage>
</organism>
<accession>A0A0B1P2G5</accession>
<sequence length="351" mass="40454">MDKENNWGIPILSGNNHDSWFCRYKVKLTGKGVFYVVEQTVSEACQIASVDSLTKGVEKLDLKQEQNSSTSRTEGLVNLEKKEKYLRDEATAIDFLFKSLSLDDQALNDEYDTAYDLWFYVNKTYQQTDPTTANEYMTLIQKFTIGDMSIINAWDKLKDLRRKLCTADPEAKDTYRDRVLLLILIRALPKDFTSTIDTLDAQPDLSVEEKLKRLQIKESRLVNESKQDQAFVGFTRNSESKPYMNRTRLQASEGDESGYTPECYICDRRHFVKACPFMEVARLAVQDYIRQEKLMKKHNLKPLPNSKNPSRPSSLPKHRKRTDLKKSKAYEALSQSNSDTEASLTTDESDE</sequence>
<name>A0A0B1P2G5_UNCNE</name>
<reference evidence="2 3" key="1">
    <citation type="journal article" date="2014" name="BMC Genomics">
        <title>Adaptive genomic structural variation in the grape powdery mildew pathogen, Erysiphe necator.</title>
        <authorList>
            <person name="Jones L."/>
            <person name="Riaz S."/>
            <person name="Morales-Cruz A."/>
            <person name="Amrine K.C."/>
            <person name="McGuire B."/>
            <person name="Gubler W.D."/>
            <person name="Walker M.A."/>
            <person name="Cantu D."/>
        </authorList>
    </citation>
    <scope>NUCLEOTIDE SEQUENCE [LARGE SCALE GENOMIC DNA]</scope>
    <source>
        <strain evidence="3">c</strain>
    </source>
</reference>
<dbReference type="AlphaFoldDB" id="A0A0B1P2G5"/>
<dbReference type="Proteomes" id="UP000030854">
    <property type="component" value="Unassembled WGS sequence"/>
</dbReference>
<evidence type="ECO:0000313" key="2">
    <source>
        <dbReference type="EMBL" id="KHJ32862.1"/>
    </source>
</evidence>
<dbReference type="EMBL" id="JNVN01001776">
    <property type="protein sequence ID" value="KHJ32862.1"/>
    <property type="molecule type" value="Genomic_DNA"/>
</dbReference>
<evidence type="ECO:0000256" key="1">
    <source>
        <dbReference type="SAM" id="MobiDB-lite"/>
    </source>
</evidence>